<dbReference type="InterPro" id="IPR019448">
    <property type="entry name" value="NT-C2"/>
</dbReference>
<dbReference type="PANTHER" id="PTHR34452:SF1">
    <property type="entry name" value="SPORULATION-SPECIFIC PROTEIN"/>
    <property type="match status" value="1"/>
</dbReference>
<organism evidence="3 4">
    <name type="scientific">Trapa incisa</name>
    <dbReference type="NCBI Taxonomy" id="236973"/>
    <lineage>
        <taxon>Eukaryota</taxon>
        <taxon>Viridiplantae</taxon>
        <taxon>Streptophyta</taxon>
        <taxon>Embryophyta</taxon>
        <taxon>Tracheophyta</taxon>
        <taxon>Spermatophyta</taxon>
        <taxon>Magnoliopsida</taxon>
        <taxon>eudicotyledons</taxon>
        <taxon>Gunneridae</taxon>
        <taxon>Pentapetalae</taxon>
        <taxon>rosids</taxon>
        <taxon>malvids</taxon>
        <taxon>Myrtales</taxon>
        <taxon>Lythraceae</taxon>
        <taxon>Trapa</taxon>
    </lineage>
</organism>
<dbReference type="SUPFAM" id="SSF90257">
    <property type="entry name" value="Myosin rod fragments"/>
    <property type="match status" value="1"/>
</dbReference>
<gene>
    <name evidence="3" type="ORF">SAY87_020580</name>
</gene>
<keyword evidence="4" id="KW-1185">Reference proteome</keyword>
<name>A0AAN7JQE4_9MYRT</name>
<feature type="coiled-coil region" evidence="1">
    <location>
        <begin position="490"/>
        <end position="609"/>
    </location>
</feature>
<evidence type="ECO:0000259" key="2">
    <source>
        <dbReference type="PROSITE" id="PS51840"/>
    </source>
</evidence>
<dbReference type="PROSITE" id="PS51840">
    <property type="entry name" value="C2_NT"/>
    <property type="match status" value="1"/>
</dbReference>
<sequence>MSRITRWKPEKTKTKVVFRLQFHATHIPQSGWDKLFIAFIPVDSGKATAKTTKANVRNGTCKWSDPIYETTRLLQDLRTKEFDEKLYKFVVSMGSSRSSILGEATINLAEYADALKPSLVALSLHGCDCGAILHVTVQLLTSKTGFREFEQQRELRERGLATNVNNDTHNDSLTERLSSHGQAVSDHENLKINSKALLRDHTSQEEDTTLIEEHLESPIAFDDSSNTSGSIYACKNDAASPQETDTQNPNQKYPSMLGTHNWIHSFGSEFSGDNDLEISCEENNRFKGSLGSVVFFLHELKQELSSLQGHADELGVETQKFAQQLAADMASGENLVREVAIVKAECSKFKHEIEVLRDNSNKLRSPSNRSVGHSEEPMYQDLQIRWLKSLLIVEDKLREIQNKACFGFDDMDLRVLGSDLGFILMRLKDLKQGAGQVISSLNFAALEGGPALRELIVESSVNESEEHKLRFGLGTDLYQPESMLPHSADTDSMKNKVDELTRKLEESKKQRANLRQKMDQMECYYEALIRDLEGNQRHVLCELQNLRNEHSACLYAVSKANAEMERMSQDMNNKLILVMEEKRELDALNKEFERRAMAAESALRRARLNYSIAVGQLQKDVELLSSQVSSMFEANQNLLRKTFQDDETVTPVGTAKRQALDQKKQTLGRQALLDDLRRSLIFQKEVYRKIDDEAQDVHHENLFLDIFSKTLQATLLDAISDIGFKMNEKHEMTRQLGSYKKSNDVLMLKLQTALDEVQSLNREKTALSVNFYEITQQCEDLEASLHSLTDENSCLIERIAELEDLLKKEILESSDLKKGNTSLQEKLMNTTHELQKLVYVKGNLEKHVCDLQEEMQGLLTAHDEKVFFLTKEKETLMNEREMAHASTSISEAARENLEEVVFDLQEQMQSLLVCQDKGFSQLIKEVEKF</sequence>
<feature type="domain" description="C2 NT-type" evidence="2">
    <location>
        <begin position="6"/>
        <end position="141"/>
    </location>
</feature>
<evidence type="ECO:0000256" key="1">
    <source>
        <dbReference type="SAM" id="Coils"/>
    </source>
</evidence>
<proteinExistence type="predicted"/>
<reference evidence="3 4" key="1">
    <citation type="journal article" date="2023" name="Hortic Res">
        <title>Pangenome of water caltrop reveals structural variations and asymmetric subgenome divergence after allopolyploidization.</title>
        <authorList>
            <person name="Zhang X."/>
            <person name="Chen Y."/>
            <person name="Wang L."/>
            <person name="Yuan Y."/>
            <person name="Fang M."/>
            <person name="Shi L."/>
            <person name="Lu R."/>
            <person name="Comes H.P."/>
            <person name="Ma Y."/>
            <person name="Chen Y."/>
            <person name="Huang G."/>
            <person name="Zhou Y."/>
            <person name="Zheng Z."/>
            <person name="Qiu Y."/>
        </authorList>
    </citation>
    <scope>NUCLEOTIDE SEQUENCE [LARGE SCALE GENOMIC DNA]</scope>
    <source>
        <tissue evidence="3">Roots</tissue>
    </source>
</reference>
<evidence type="ECO:0000313" key="3">
    <source>
        <dbReference type="EMBL" id="KAK4751782.1"/>
    </source>
</evidence>
<feature type="coiled-coil region" evidence="1">
    <location>
        <begin position="743"/>
        <end position="812"/>
    </location>
</feature>
<dbReference type="PANTHER" id="PTHR34452">
    <property type="entry name" value="MYOSIN HEAVY CHAIN-RELATED PROTEIN"/>
    <property type="match status" value="1"/>
</dbReference>
<dbReference type="Pfam" id="PF10358">
    <property type="entry name" value="NT-C2"/>
    <property type="match status" value="1"/>
</dbReference>
<dbReference type="AlphaFoldDB" id="A0AAN7JQE4"/>
<accession>A0AAN7JQE4</accession>
<keyword evidence="1" id="KW-0175">Coiled coil</keyword>
<dbReference type="EMBL" id="JAXIOK010000016">
    <property type="protein sequence ID" value="KAK4751782.1"/>
    <property type="molecule type" value="Genomic_DNA"/>
</dbReference>
<protein>
    <recommendedName>
        <fullName evidence="2">C2 NT-type domain-containing protein</fullName>
    </recommendedName>
</protein>
<evidence type="ECO:0000313" key="4">
    <source>
        <dbReference type="Proteomes" id="UP001345219"/>
    </source>
</evidence>
<dbReference type="Proteomes" id="UP001345219">
    <property type="component" value="Chromosome 16"/>
</dbReference>
<comment type="caution">
    <text evidence="3">The sequence shown here is derived from an EMBL/GenBank/DDBJ whole genome shotgun (WGS) entry which is preliminary data.</text>
</comment>